<dbReference type="Proteomes" id="UP000031876">
    <property type="component" value="Chromosome"/>
</dbReference>
<organism evidence="3 5">
    <name type="scientific">Bacillus thuringiensis</name>
    <dbReference type="NCBI Taxonomy" id="1428"/>
    <lineage>
        <taxon>Bacteria</taxon>
        <taxon>Bacillati</taxon>
        <taxon>Bacillota</taxon>
        <taxon>Bacilli</taxon>
        <taxon>Bacillales</taxon>
        <taxon>Bacillaceae</taxon>
        <taxon>Bacillus</taxon>
        <taxon>Bacillus cereus group</taxon>
    </lineage>
</organism>
<accession>A0A0B5NQB9</accession>
<name>A0A0B5NQB9_BACTU</name>
<dbReference type="RefSeq" id="WP_000991289.1">
    <property type="nucleotide sequence ID" value="NZ_CP009335.1"/>
</dbReference>
<dbReference type="KEGG" id="btw:BF38_4263"/>
<evidence type="ECO:0000313" key="4">
    <source>
        <dbReference type="Proteomes" id="UP000031876"/>
    </source>
</evidence>
<dbReference type="InterPro" id="IPR034660">
    <property type="entry name" value="DinB/YfiT-like"/>
</dbReference>
<reference evidence="2 4" key="1">
    <citation type="journal article" date="2015" name="Genome Announc.">
        <title>Complete genome sequences for 35 biothreat assay-relevant bacillus species.</title>
        <authorList>
            <person name="Johnson S.L."/>
            <person name="Daligault H.E."/>
            <person name="Davenport K.W."/>
            <person name="Jaissle J."/>
            <person name="Frey K.G."/>
            <person name="Ladner J.T."/>
            <person name="Broomall S.M."/>
            <person name="Bishop-Lilly K.A."/>
            <person name="Bruce D.C."/>
            <person name="Gibbons H.S."/>
            <person name="Coyne S.R."/>
            <person name="Lo C.C."/>
            <person name="Meincke L."/>
            <person name="Munk A.C."/>
            <person name="Koroleva G.I."/>
            <person name="Rosenzweig C.N."/>
            <person name="Palacios G.F."/>
            <person name="Redden C.L."/>
            <person name="Minogue T.D."/>
            <person name="Chain P.S."/>
        </authorList>
    </citation>
    <scope>NUCLEOTIDE SEQUENCE [LARGE SCALE GENOMIC DNA]</scope>
    <source>
        <strain evidence="2 4">HD1011</strain>
    </source>
</reference>
<dbReference type="Pfam" id="PF12867">
    <property type="entry name" value="DinB_2"/>
    <property type="match status" value="1"/>
</dbReference>
<dbReference type="SUPFAM" id="SSF109854">
    <property type="entry name" value="DinB/YfiT-like putative metalloenzymes"/>
    <property type="match status" value="1"/>
</dbReference>
<reference evidence="3 5" key="2">
    <citation type="submission" date="2020-05" db="EMBL/GenBank/DDBJ databases">
        <title>FDA dAtabase for Regulatory Grade micrObial Sequences (FDA-ARGOS): Supporting development and validation of Infectious Disease Dx tests.</title>
        <authorList>
            <person name="Nelson B."/>
            <person name="Plummer A."/>
            <person name="Tallon L."/>
            <person name="Sadzewicz L."/>
            <person name="Zhao X."/>
            <person name="Vavikolanu K."/>
            <person name="Mehta A."/>
            <person name="Aluvathingal J."/>
            <person name="Nadendla S."/>
            <person name="Myers T."/>
            <person name="Yan Y."/>
            <person name="Sichtig H."/>
        </authorList>
    </citation>
    <scope>NUCLEOTIDE SEQUENCE [LARGE SCALE GENOMIC DNA]</scope>
    <source>
        <strain evidence="3 5">FDAARGOS_795</strain>
    </source>
</reference>
<dbReference type="Gene3D" id="1.20.120.450">
    <property type="entry name" value="dinb family like domain"/>
    <property type="match status" value="1"/>
</dbReference>
<dbReference type="InterPro" id="IPR024775">
    <property type="entry name" value="DinB-like"/>
</dbReference>
<evidence type="ECO:0000313" key="2">
    <source>
        <dbReference type="EMBL" id="AJG74283.1"/>
    </source>
</evidence>
<evidence type="ECO:0000313" key="3">
    <source>
        <dbReference type="EMBL" id="QKH27832.1"/>
    </source>
</evidence>
<protein>
    <submittedName>
        <fullName evidence="3">DinB family protein</fullName>
    </submittedName>
    <submittedName>
        <fullName evidence="2">DinB superfamily protein</fullName>
    </submittedName>
</protein>
<dbReference type="EMBL" id="CP009335">
    <property type="protein sequence ID" value="AJG74283.1"/>
    <property type="molecule type" value="Genomic_DNA"/>
</dbReference>
<sequence>MNAIDLSILNLKETRRRSEKLWVSLPDNFLNWKPDDEAMSFGEMIRHVWSSTFYYHMILKNNGSINDIHFPYDDEPITCVKKEIELAQSCFVDFIEYVQSISIAELDARLIDRSDVGYQRYLGDMLLRIAYHDAVHAGQFLQYLRMVDLERPLIWD</sequence>
<dbReference type="Proteomes" id="UP000501107">
    <property type="component" value="Chromosome"/>
</dbReference>
<dbReference type="AlphaFoldDB" id="A0A0B5NQB9"/>
<dbReference type="EMBL" id="CP053980">
    <property type="protein sequence ID" value="QKH27832.1"/>
    <property type="molecule type" value="Genomic_DNA"/>
</dbReference>
<evidence type="ECO:0000259" key="1">
    <source>
        <dbReference type="Pfam" id="PF12867"/>
    </source>
</evidence>
<evidence type="ECO:0000313" key="5">
    <source>
        <dbReference type="Proteomes" id="UP000501107"/>
    </source>
</evidence>
<gene>
    <name evidence="2" type="ORF">BF38_4263</name>
    <name evidence="3" type="ORF">FOC89_29060</name>
</gene>
<feature type="domain" description="DinB-like" evidence="1">
    <location>
        <begin position="11"/>
        <end position="139"/>
    </location>
</feature>
<proteinExistence type="predicted"/>